<gene>
    <name evidence="2" type="ORF">AMORRO_LOCUS1357</name>
</gene>
<organism evidence="2 3">
    <name type="scientific">Acaulospora morrowiae</name>
    <dbReference type="NCBI Taxonomy" id="94023"/>
    <lineage>
        <taxon>Eukaryota</taxon>
        <taxon>Fungi</taxon>
        <taxon>Fungi incertae sedis</taxon>
        <taxon>Mucoromycota</taxon>
        <taxon>Glomeromycotina</taxon>
        <taxon>Glomeromycetes</taxon>
        <taxon>Diversisporales</taxon>
        <taxon>Acaulosporaceae</taxon>
        <taxon>Acaulospora</taxon>
    </lineage>
</organism>
<sequence>KLGCQSLSSCVRESIQPKGQVMTSRQSVDLKKVINQRAQLFYHDVHRSDIKKPVKWIQELKVMEIERIDATYVLVTTNETKVEQISSCIVEDARNKSWTLYVTPGEPDYLDIASHLGQNIFKKSKWKDISHLAMLLTTPLLSLKRKGYPVDRILASYKIPVRVADKSSPPKSSPRLVEKTSSSTSPVEIEKLVKQLQDTYPDCDPAFIRQLLAKEKFDLNKVANNLADTNYPKISKTPLHGSNNNDGDDGSKNNVWNLFEKMKSISNYVTSPNGVSGQVPVQPQQVVESKSSVGELPPITKPIEVNPKTTKNLHNALREAVKSSRSNSGSVIDSQATVNVVTESQTSYCDVLPGHSLICIGINNGIELYIAKGLDPSEINSGARSKSLTRFVNILRDLCEVFELQPKAVHIFYDNNSNSIAFNRGRALFFNFRFYLGLHNDEDSDVTSSETFTYWYMTFCHELAHNFIAPHNSEHEYYFSSFAESYMSSFLIKMKKLGII</sequence>
<protein>
    <submittedName>
        <fullName evidence="2">1555_t:CDS:1</fullName>
    </submittedName>
</protein>
<dbReference type="AlphaFoldDB" id="A0A9N8Z1S4"/>
<evidence type="ECO:0000256" key="1">
    <source>
        <dbReference type="SAM" id="MobiDB-lite"/>
    </source>
</evidence>
<reference evidence="2" key="1">
    <citation type="submission" date="2021-06" db="EMBL/GenBank/DDBJ databases">
        <authorList>
            <person name="Kallberg Y."/>
            <person name="Tangrot J."/>
            <person name="Rosling A."/>
        </authorList>
    </citation>
    <scope>NUCLEOTIDE SEQUENCE</scope>
    <source>
        <strain evidence="2">CL551</strain>
    </source>
</reference>
<feature type="region of interest" description="Disordered" evidence="1">
    <location>
        <begin position="164"/>
        <end position="184"/>
    </location>
</feature>
<keyword evidence="3" id="KW-1185">Reference proteome</keyword>
<comment type="caution">
    <text evidence="2">The sequence shown here is derived from an EMBL/GenBank/DDBJ whole genome shotgun (WGS) entry which is preliminary data.</text>
</comment>
<name>A0A9N8Z1S4_9GLOM</name>
<dbReference type="PANTHER" id="PTHR47839:SF1">
    <property type="entry name" value="DOMAIN PROTEIN, PUTATIVE (AFU_ORTHOLOGUE AFUA_6G04830)-RELATED"/>
    <property type="match status" value="1"/>
</dbReference>
<feature type="region of interest" description="Disordered" evidence="1">
    <location>
        <begin position="231"/>
        <end position="252"/>
    </location>
</feature>
<dbReference type="EMBL" id="CAJVPV010000506">
    <property type="protein sequence ID" value="CAG8460173.1"/>
    <property type="molecule type" value="Genomic_DNA"/>
</dbReference>
<dbReference type="OrthoDB" id="10031156at2759"/>
<proteinExistence type="predicted"/>
<accession>A0A9N8Z1S4</accession>
<evidence type="ECO:0000313" key="3">
    <source>
        <dbReference type="Proteomes" id="UP000789342"/>
    </source>
</evidence>
<feature type="non-terminal residue" evidence="2">
    <location>
        <position position="500"/>
    </location>
</feature>
<dbReference type="PANTHER" id="PTHR47839">
    <property type="entry name" value="DOMAIN PROTEIN, PUTATIVE (AFU_ORTHOLOGUE AFUA_6G04830)-RELATED"/>
    <property type="match status" value="1"/>
</dbReference>
<dbReference type="Proteomes" id="UP000789342">
    <property type="component" value="Unassembled WGS sequence"/>
</dbReference>
<evidence type="ECO:0000313" key="2">
    <source>
        <dbReference type="EMBL" id="CAG8460173.1"/>
    </source>
</evidence>